<name>A0ABD5EA26_9ACTN</name>
<evidence type="ECO:0000256" key="1">
    <source>
        <dbReference type="SAM" id="MobiDB-lite"/>
    </source>
</evidence>
<dbReference type="AlphaFoldDB" id="A0ABD5EA26"/>
<keyword evidence="2" id="KW-1133">Transmembrane helix</keyword>
<dbReference type="EMBL" id="JAVRER010000041">
    <property type="protein sequence ID" value="MDT0418266.1"/>
    <property type="molecule type" value="Genomic_DNA"/>
</dbReference>
<reference evidence="4" key="2">
    <citation type="submission" date="2024-03" db="EMBL/GenBank/DDBJ databases">
        <title>30 novel species of actinomycetes from the DSMZ collection.</title>
        <authorList>
            <person name="Nouioui I."/>
        </authorList>
    </citation>
    <scope>NUCLEOTIDE SEQUENCE</scope>
    <source>
        <strain evidence="3">DSM 41979</strain>
        <strain evidence="4">DSM 41982</strain>
    </source>
</reference>
<dbReference type="EMBL" id="JAVRET010000031">
    <property type="protein sequence ID" value="MDT0410398.1"/>
    <property type="molecule type" value="Genomic_DNA"/>
</dbReference>
<gene>
    <name evidence="4" type="ORF">RM574_22525</name>
    <name evidence="3" type="ORF">RM698_15190</name>
</gene>
<comment type="caution">
    <text evidence="4">The sequence shown here is derived from an EMBL/GenBank/DDBJ whole genome shotgun (WGS) entry which is preliminary data.</text>
</comment>
<evidence type="ECO:0008006" key="7">
    <source>
        <dbReference type="Google" id="ProtNLM"/>
    </source>
</evidence>
<organism evidence="4 5">
    <name type="scientific">Streptomyces evansiae</name>
    <dbReference type="NCBI Taxonomy" id="3075535"/>
    <lineage>
        <taxon>Bacteria</taxon>
        <taxon>Bacillati</taxon>
        <taxon>Actinomycetota</taxon>
        <taxon>Actinomycetes</taxon>
        <taxon>Kitasatosporales</taxon>
        <taxon>Streptomycetaceae</taxon>
        <taxon>Streptomyces</taxon>
    </lineage>
</organism>
<feature type="transmembrane region" description="Helical" evidence="2">
    <location>
        <begin position="47"/>
        <end position="68"/>
    </location>
</feature>
<protein>
    <recommendedName>
        <fullName evidence="7">Integral membrane protein</fullName>
    </recommendedName>
</protein>
<dbReference type="RefSeq" id="WP_007826598.1">
    <property type="nucleotide sequence ID" value="NZ_JAVRER010000041.1"/>
</dbReference>
<evidence type="ECO:0000313" key="5">
    <source>
        <dbReference type="Proteomes" id="UP001183607"/>
    </source>
</evidence>
<keyword evidence="2" id="KW-0812">Transmembrane</keyword>
<feature type="transmembrane region" description="Helical" evidence="2">
    <location>
        <begin position="88"/>
        <end position="107"/>
    </location>
</feature>
<evidence type="ECO:0000313" key="4">
    <source>
        <dbReference type="EMBL" id="MDT0418266.1"/>
    </source>
</evidence>
<dbReference type="Proteomes" id="UP001183607">
    <property type="component" value="Unassembled WGS sequence"/>
</dbReference>
<keyword evidence="6" id="KW-1185">Reference proteome</keyword>
<feature type="transmembrane region" description="Helical" evidence="2">
    <location>
        <begin position="6"/>
        <end position="26"/>
    </location>
</feature>
<accession>A0ABD5EA26</accession>
<evidence type="ECO:0000313" key="6">
    <source>
        <dbReference type="Proteomes" id="UP001183610"/>
    </source>
</evidence>
<reference evidence="5 6" key="1">
    <citation type="submission" date="2023-07" db="EMBL/GenBank/DDBJ databases">
        <title>30 novel species of actinomycetes from the DSMZ collection.</title>
        <authorList>
            <person name="Nouioui I."/>
        </authorList>
    </citation>
    <scope>NUCLEOTIDE SEQUENCE [LARGE SCALE GENOMIC DNA]</scope>
    <source>
        <strain evidence="6">DSM 41979</strain>
        <strain evidence="5">DSM 41982</strain>
    </source>
</reference>
<evidence type="ECO:0000313" key="3">
    <source>
        <dbReference type="EMBL" id="MDT0410398.1"/>
    </source>
</evidence>
<dbReference type="Proteomes" id="UP001183610">
    <property type="component" value="Unassembled WGS sequence"/>
</dbReference>
<sequence>MDLTVVTYVVYLAISVGLTVWVARTLSSNGRVFLADVLKGNEPLADAVNRLLVVGFYLVNLGFVALYLRSDRAVRDASGVFEALSVKLGVVLLVLGVLHLGNVYVLNKIRRRGVMERDQRPPVPPQQWLAPGAGA</sequence>
<feature type="region of interest" description="Disordered" evidence="1">
    <location>
        <begin position="116"/>
        <end position="135"/>
    </location>
</feature>
<evidence type="ECO:0000256" key="2">
    <source>
        <dbReference type="SAM" id="Phobius"/>
    </source>
</evidence>
<keyword evidence="2" id="KW-0472">Membrane</keyword>
<proteinExistence type="predicted"/>